<reference evidence="1 2" key="1">
    <citation type="submission" date="2021-06" db="EMBL/GenBank/DDBJ databases">
        <authorList>
            <person name="Palmer J.M."/>
        </authorList>
    </citation>
    <scope>NUCLEOTIDE SEQUENCE [LARGE SCALE GENOMIC DNA]</scope>
    <source>
        <strain evidence="1 2">MEX-2019</strain>
        <tissue evidence="1">Muscle</tissue>
    </source>
</reference>
<name>A0AAV9RFH8_9TELE</name>
<comment type="caution">
    <text evidence="1">The sequence shown here is derived from an EMBL/GenBank/DDBJ whole genome shotgun (WGS) entry which is preliminary data.</text>
</comment>
<dbReference type="Proteomes" id="UP001311232">
    <property type="component" value="Unassembled WGS sequence"/>
</dbReference>
<organism evidence="1 2">
    <name type="scientific">Crenichthys baileyi</name>
    <name type="common">White River springfish</name>
    <dbReference type="NCBI Taxonomy" id="28760"/>
    <lineage>
        <taxon>Eukaryota</taxon>
        <taxon>Metazoa</taxon>
        <taxon>Chordata</taxon>
        <taxon>Craniata</taxon>
        <taxon>Vertebrata</taxon>
        <taxon>Euteleostomi</taxon>
        <taxon>Actinopterygii</taxon>
        <taxon>Neopterygii</taxon>
        <taxon>Teleostei</taxon>
        <taxon>Neoteleostei</taxon>
        <taxon>Acanthomorphata</taxon>
        <taxon>Ovalentaria</taxon>
        <taxon>Atherinomorphae</taxon>
        <taxon>Cyprinodontiformes</taxon>
        <taxon>Goodeidae</taxon>
        <taxon>Crenichthys</taxon>
    </lineage>
</organism>
<dbReference type="EMBL" id="JAHHUM010001963">
    <property type="protein sequence ID" value="KAK5607766.1"/>
    <property type="molecule type" value="Genomic_DNA"/>
</dbReference>
<proteinExistence type="predicted"/>
<evidence type="ECO:0000313" key="2">
    <source>
        <dbReference type="Proteomes" id="UP001311232"/>
    </source>
</evidence>
<sequence length="106" mass="12058">SFQEQLEWFPLDFSAGPQTSGKEPLRNALLLTWYKLGRKSYRFLLLDKKFPFPYHFGKHTSPPPHGALEGPRPWTDISPPSPLLRSWPTGLTHSLGLSSLRFPALT</sequence>
<accession>A0AAV9RFH8</accession>
<dbReference type="AlphaFoldDB" id="A0AAV9RFH8"/>
<protein>
    <submittedName>
        <fullName evidence="1">Uncharacterized protein</fullName>
    </submittedName>
</protein>
<feature type="non-terminal residue" evidence="1">
    <location>
        <position position="1"/>
    </location>
</feature>
<keyword evidence="2" id="KW-1185">Reference proteome</keyword>
<evidence type="ECO:0000313" key="1">
    <source>
        <dbReference type="EMBL" id="KAK5607766.1"/>
    </source>
</evidence>
<gene>
    <name evidence="1" type="ORF">CRENBAI_012212</name>
</gene>